<organism evidence="2 3">
    <name type="scientific">Candidatus Magasanikbacteria bacterium RIFOXYB1_FULL_40_15</name>
    <dbReference type="NCBI Taxonomy" id="1798697"/>
    <lineage>
        <taxon>Bacteria</taxon>
        <taxon>Candidatus Magasanikiibacteriota</taxon>
    </lineage>
</organism>
<comment type="caution">
    <text evidence="2">The sequence shown here is derived from an EMBL/GenBank/DDBJ whole genome shotgun (WGS) entry which is preliminary data.</text>
</comment>
<dbReference type="AlphaFoldDB" id="A0A1F6NJ18"/>
<gene>
    <name evidence="2" type="ORF">A2373_01960</name>
</gene>
<keyword evidence="1" id="KW-1133">Transmembrane helix</keyword>
<accession>A0A1F6NJ18</accession>
<dbReference type="STRING" id="1798697.A2373_01960"/>
<reference evidence="2 3" key="1">
    <citation type="journal article" date="2016" name="Nat. Commun.">
        <title>Thousands of microbial genomes shed light on interconnected biogeochemical processes in an aquifer system.</title>
        <authorList>
            <person name="Anantharaman K."/>
            <person name="Brown C.T."/>
            <person name="Hug L.A."/>
            <person name="Sharon I."/>
            <person name="Castelle C.J."/>
            <person name="Probst A.J."/>
            <person name="Thomas B.C."/>
            <person name="Singh A."/>
            <person name="Wilkins M.J."/>
            <person name="Karaoz U."/>
            <person name="Brodie E.L."/>
            <person name="Williams K.H."/>
            <person name="Hubbard S.S."/>
            <person name="Banfield J.F."/>
        </authorList>
    </citation>
    <scope>NUCLEOTIDE SEQUENCE [LARGE SCALE GENOMIC DNA]</scope>
</reference>
<keyword evidence="1" id="KW-0812">Transmembrane</keyword>
<feature type="transmembrane region" description="Helical" evidence="1">
    <location>
        <begin position="103"/>
        <end position="123"/>
    </location>
</feature>
<feature type="transmembrane region" description="Helical" evidence="1">
    <location>
        <begin position="6"/>
        <end position="28"/>
    </location>
</feature>
<dbReference type="Proteomes" id="UP000176300">
    <property type="component" value="Unassembled WGS sequence"/>
</dbReference>
<feature type="transmembrane region" description="Helical" evidence="1">
    <location>
        <begin position="35"/>
        <end position="62"/>
    </location>
</feature>
<feature type="transmembrane region" description="Helical" evidence="1">
    <location>
        <begin position="143"/>
        <end position="162"/>
    </location>
</feature>
<evidence type="ECO:0008006" key="4">
    <source>
        <dbReference type="Google" id="ProtNLM"/>
    </source>
</evidence>
<evidence type="ECO:0000313" key="2">
    <source>
        <dbReference type="EMBL" id="OGH83862.1"/>
    </source>
</evidence>
<dbReference type="EMBL" id="MFQS01000009">
    <property type="protein sequence ID" value="OGH83862.1"/>
    <property type="molecule type" value="Genomic_DNA"/>
</dbReference>
<evidence type="ECO:0000313" key="3">
    <source>
        <dbReference type="Proteomes" id="UP000176300"/>
    </source>
</evidence>
<proteinExistence type="predicted"/>
<evidence type="ECO:0000256" key="1">
    <source>
        <dbReference type="SAM" id="Phobius"/>
    </source>
</evidence>
<keyword evidence="1" id="KW-0472">Membrane</keyword>
<sequence length="177" mass="20580">MKVLLKILKMIIVMSLLFLFHFFIVFFLPKPINTINIFFIFFILFIIGWEKSVIVWLAWLVFYVFELYAVTPLGFIIVPGVLSVIVVYLLYINVFTNRSWFTGAALSAIAILINRLAYLALVYTLNYSSGISKIVLRNFFTDLFWEITLTSAATGLLFFLLSKKINRFGRDKVQMIF</sequence>
<protein>
    <recommendedName>
        <fullName evidence="4">Rod shape-determining protein MreD</fullName>
    </recommendedName>
</protein>
<name>A0A1F6NJ18_9BACT</name>
<feature type="transmembrane region" description="Helical" evidence="1">
    <location>
        <begin position="68"/>
        <end position="91"/>
    </location>
</feature>